<evidence type="ECO:0000256" key="8">
    <source>
        <dbReference type="PIRNR" id="PIRNR006351"/>
    </source>
</evidence>
<comment type="caution">
    <text evidence="11">The sequence shown here is derived from an EMBL/GenBank/DDBJ whole genome shotgun (WGS) entry which is preliminary data.</text>
</comment>
<evidence type="ECO:0000256" key="7">
    <source>
        <dbReference type="ARBA" id="ARBA00023136"/>
    </source>
</evidence>
<dbReference type="Proteomes" id="UP001529421">
    <property type="component" value="Unassembled WGS sequence"/>
</dbReference>
<feature type="transmembrane region" description="Helical" evidence="9">
    <location>
        <begin position="72"/>
        <end position="91"/>
    </location>
</feature>
<evidence type="ECO:0000256" key="3">
    <source>
        <dbReference type="ARBA" id="ARBA00022475"/>
    </source>
</evidence>
<evidence type="ECO:0000313" key="12">
    <source>
        <dbReference type="Proteomes" id="UP001529421"/>
    </source>
</evidence>
<keyword evidence="3 8" id="KW-1003">Cell membrane</keyword>
<dbReference type="PANTHER" id="PTHR33989:SF4">
    <property type="entry name" value="PTS SYSTEM N,N'-DIACETYLCHITOBIOSE-SPECIFIC EIIC COMPONENT"/>
    <property type="match status" value="1"/>
</dbReference>
<evidence type="ECO:0000256" key="4">
    <source>
        <dbReference type="ARBA" id="ARBA00022597"/>
    </source>
</evidence>
<reference evidence="12" key="1">
    <citation type="submission" date="2023-06" db="EMBL/GenBank/DDBJ databases">
        <title>Identification and characterization of horizontal gene transfer across gut microbiota members of farm animals based on homology search.</title>
        <authorList>
            <person name="Zeman M."/>
            <person name="Kubasova T."/>
            <person name="Jahodarova E."/>
            <person name="Nykrynova M."/>
            <person name="Rychlik I."/>
        </authorList>
    </citation>
    <scope>NUCLEOTIDE SEQUENCE [LARGE SCALE GENOMIC DNA]</scope>
    <source>
        <strain evidence="12">154_Feed</strain>
    </source>
</reference>
<comment type="subcellular location">
    <subcellularLocation>
        <location evidence="1">Cell membrane</location>
        <topology evidence="1">Multi-pass membrane protein</topology>
    </subcellularLocation>
</comment>
<feature type="transmembrane region" description="Helical" evidence="9">
    <location>
        <begin position="182"/>
        <end position="204"/>
    </location>
</feature>
<dbReference type="EMBL" id="JAUDDZ010000003">
    <property type="protein sequence ID" value="MDM8274619.1"/>
    <property type="molecule type" value="Genomic_DNA"/>
</dbReference>
<evidence type="ECO:0000256" key="6">
    <source>
        <dbReference type="ARBA" id="ARBA00022989"/>
    </source>
</evidence>
<feature type="transmembrane region" description="Helical" evidence="9">
    <location>
        <begin position="348"/>
        <end position="371"/>
    </location>
</feature>
<keyword evidence="5 9" id="KW-0812">Transmembrane</keyword>
<dbReference type="InterPro" id="IPR003352">
    <property type="entry name" value="PTS_EIIC"/>
</dbReference>
<evidence type="ECO:0000256" key="5">
    <source>
        <dbReference type="ARBA" id="ARBA00022692"/>
    </source>
</evidence>
<dbReference type="PIRSF" id="PIRSF006351">
    <property type="entry name" value="PTS_EIIC-Cellobiose"/>
    <property type="match status" value="1"/>
</dbReference>
<feature type="transmembrane region" description="Helical" evidence="9">
    <location>
        <begin position="31"/>
        <end position="52"/>
    </location>
</feature>
<feature type="transmembrane region" description="Helical" evidence="9">
    <location>
        <begin position="224"/>
        <end position="246"/>
    </location>
</feature>
<dbReference type="PANTHER" id="PTHR33989">
    <property type="match status" value="1"/>
</dbReference>
<keyword evidence="6 9" id="KW-1133">Transmembrane helix</keyword>
<feature type="domain" description="PTS EIIC type-3" evidence="10">
    <location>
        <begin position="7"/>
        <end position="416"/>
    </location>
</feature>
<sequence>METLEKIRSTLEELISRFAATTAINALKNGVIATLPLTMLGSIFLLISSFPISNWNDIMSSILGPDWQYPFTQVSSNTFDIIAMASAASIAYQYAKLKGVEPFACGLISLVNFLVLIPSVVMSGDVEVTGVIPKAWSGGSGMATAIIVGLVTGWIYTSVLAKGWRIKMPNSVPAGVANTFSALIPGFLSIVAAFVVCAVLRFGLATTLAEVLVNLLQAPLQIGLGSLPGLLLLTILISLFWLFGIHSSVINSIANPILRANGLANQALLDAGIALTAANGAYMVTYQTRSNFVTMSGACCTIGLVLAMAFIARSKQYKSLGRLALVPSLFNVNEPVLFGFPIVLNFRMIVPVFLVPIAAALLTYFACFTGFVQPFGAIEVPWTTPPLVSGFILGGWQGLLLQIAIIVISFCGYYPFFRAQDKEAFEAEEASEASQNEAA</sequence>
<dbReference type="InterPro" id="IPR004796">
    <property type="entry name" value="PTS_IIC_cello"/>
</dbReference>
<dbReference type="InterPro" id="IPR004501">
    <property type="entry name" value="PTS_EIIC_3"/>
</dbReference>
<keyword evidence="12" id="KW-1185">Reference proteome</keyword>
<gene>
    <name evidence="11" type="ORF">QUW28_03775</name>
</gene>
<keyword evidence="2 8" id="KW-0813">Transport</keyword>
<feature type="transmembrane region" description="Helical" evidence="9">
    <location>
        <begin position="391"/>
        <end position="416"/>
    </location>
</feature>
<proteinExistence type="predicted"/>
<dbReference type="RefSeq" id="WP_289544673.1">
    <property type="nucleotide sequence ID" value="NZ_JAUDDZ010000003.1"/>
</dbReference>
<feature type="transmembrane region" description="Helical" evidence="9">
    <location>
        <begin position="141"/>
        <end position="161"/>
    </location>
</feature>
<dbReference type="Pfam" id="PF02378">
    <property type="entry name" value="PTS_EIIC"/>
    <property type="match status" value="1"/>
</dbReference>
<evidence type="ECO:0000256" key="9">
    <source>
        <dbReference type="SAM" id="Phobius"/>
    </source>
</evidence>
<dbReference type="PROSITE" id="PS51105">
    <property type="entry name" value="PTS_EIIC_TYPE_3"/>
    <property type="match status" value="1"/>
</dbReference>
<feature type="transmembrane region" description="Helical" evidence="9">
    <location>
        <begin position="103"/>
        <end position="121"/>
    </location>
</feature>
<evidence type="ECO:0000259" key="10">
    <source>
        <dbReference type="PROSITE" id="PS51105"/>
    </source>
</evidence>
<evidence type="ECO:0000313" key="11">
    <source>
        <dbReference type="EMBL" id="MDM8274619.1"/>
    </source>
</evidence>
<feature type="transmembrane region" description="Helical" evidence="9">
    <location>
        <begin position="292"/>
        <end position="312"/>
    </location>
</feature>
<dbReference type="NCBIfam" id="TIGR00410">
    <property type="entry name" value="lacE"/>
    <property type="match status" value="1"/>
</dbReference>
<name>A0ABT7V9Q6_9ACTN</name>
<comment type="function">
    <text evidence="8">The phosphoenolpyruvate-dependent sugar phosphotransferase system (PTS), a major carbohydrate active -transport system, catalyzes the phosphorylation of incoming sugar substrates concomitant with their translocation across the cell membrane.</text>
</comment>
<dbReference type="InterPro" id="IPR051088">
    <property type="entry name" value="PTS_Sugar-EIIC/EIIB"/>
</dbReference>
<accession>A0ABT7V9Q6</accession>
<protein>
    <recommendedName>
        <fullName evidence="8">Permease IIC component</fullName>
    </recommendedName>
</protein>
<keyword evidence="4 8" id="KW-0762">Sugar transport</keyword>
<keyword evidence="7 8" id="KW-0472">Membrane</keyword>
<organism evidence="11 12">
    <name type="scientific">Enorma phocaeensis</name>
    <dbReference type="NCBI Taxonomy" id="1871019"/>
    <lineage>
        <taxon>Bacteria</taxon>
        <taxon>Bacillati</taxon>
        <taxon>Actinomycetota</taxon>
        <taxon>Coriobacteriia</taxon>
        <taxon>Coriobacteriales</taxon>
        <taxon>Coriobacteriaceae</taxon>
        <taxon>Enorma</taxon>
    </lineage>
</organism>
<evidence type="ECO:0000256" key="1">
    <source>
        <dbReference type="ARBA" id="ARBA00004651"/>
    </source>
</evidence>
<evidence type="ECO:0000256" key="2">
    <source>
        <dbReference type="ARBA" id="ARBA00022448"/>
    </source>
</evidence>